<dbReference type="Proteomes" id="UP000265520">
    <property type="component" value="Unassembled WGS sequence"/>
</dbReference>
<reference evidence="1 2" key="1">
    <citation type="journal article" date="2018" name="Front. Plant Sci.">
        <title>Red Clover (Trifolium pratense) and Zigzag Clover (T. medium) - A Picture of Genomic Similarities and Differences.</title>
        <authorList>
            <person name="Dluhosova J."/>
            <person name="Istvanek J."/>
            <person name="Nedelnik J."/>
            <person name="Repkova J."/>
        </authorList>
    </citation>
    <scope>NUCLEOTIDE SEQUENCE [LARGE SCALE GENOMIC DNA]</scope>
    <source>
        <strain evidence="2">cv. 10/8</strain>
        <tissue evidence="1">Leaf</tissue>
    </source>
</reference>
<evidence type="ECO:0000313" key="1">
    <source>
        <dbReference type="EMBL" id="MCI41552.1"/>
    </source>
</evidence>
<sequence length="54" mass="5852">QVYCMNGFGIRETVCFVNTKACVVFIVCALRSCCSSGVPAFCCVVLVCYARFGL</sequence>
<protein>
    <submittedName>
        <fullName evidence="1">Uncharacterized protein</fullName>
    </submittedName>
</protein>
<accession>A0A392RZI9</accession>
<evidence type="ECO:0000313" key="2">
    <source>
        <dbReference type="Proteomes" id="UP000265520"/>
    </source>
</evidence>
<keyword evidence="2" id="KW-1185">Reference proteome</keyword>
<dbReference type="EMBL" id="LXQA010293597">
    <property type="protein sequence ID" value="MCI41552.1"/>
    <property type="molecule type" value="Genomic_DNA"/>
</dbReference>
<name>A0A392RZI9_9FABA</name>
<organism evidence="1 2">
    <name type="scientific">Trifolium medium</name>
    <dbReference type="NCBI Taxonomy" id="97028"/>
    <lineage>
        <taxon>Eukaryota</taxon>
        <taxon>Viridiplantae</taxon>
        <taxon>Streptophyta</taxon>
        <taxon>Embryophyta</taxon>
        <taxon>Tracheophyta</taxon>
        <taxon>Spermatophyta</taxon>
        <taxon>Magnoliopsida</taxon>
        <taxon>eudicotyledons</taxon>
        <taxon>Gunneridae</taxon>
        <taxon>Pentapetalae</taxon>
        <taxon>rosids</taxon>
        <taxon>fabids</taxon>
        <taxon>Fabales</taxon>
        <taxon>Fabaceae</taxon>
        <taxon>Papilionoideae</taxon>
        <taxon>50 kb inversion clade</taxon>
        <taxon>NPAAA clade</taxon>
        <taxon>Hologalegina</taxon>
        <taxon>IRL clade</taxon>
        <taxon>Trifolieae</taxon>
        <taxon>Trifolium</taxon>
    </lineage>
</organism>
<comment type="caution">
    <text evidence="1">The sequence shown here is derived from an EMBL/GenBank/DDBJ whole genome shotgun (WGS) entry which is preliminary data.</text>
</comment>
<proteinExistence type="predicted"/>
<dbReference type="AlphaFoldDB" id="A0A392RZI9"/>
<feature type="non-terminal residue" evidence="1">
    <location>
        <position position="1"/>
    </location>
</feature>